<feature type="domain" description="Endonuclease/exonuclease/phosphatase" evidence="1">
    <location>
        <begin position="4"/>
        <end position="259"/>
    </location>
</feature>
<dbReference type="Pfam" id="PF03372">
    <property type="entry name" value="Exo_endo_phos"/>
    <property type="match status" value="1"/>
</dbReference>
<sequence>MRILSLNAWGGQQHAELLPFLARSGADVVCLQEVLRAPGRTPDWLLYRDGSVELQQRSNLFEEIAAVLPDHDAAFFPTSRGDLIGSDGPVGVEFGIATYVRRSLPIIGQAVAFVHGSFSPASFGHHPRPRNAHCLRLFDYAADHAVTIAHLHGLRTEDGKGDNAERDAQAAALARLIRSVWPGGERLVVCGDLNVLPGGRIFQVLGEFGLTDLVTSRGFAGTRTSLYRKPERFADYMLVTPDVRVLGFDVVRQPEVSDHCPLLLDFA</sequence>
<protein>
    <submittedName>
        <fullName evidence="2">Metal-dependent hydrolase</fullName>
    </submittedName>
</protein>
<accession>A0A2P7SBY1</accession>
<keyword evidence="3" id="KW-1185">Reference proteome</keyword>
<dbReference type="RefSeq" id="WP_106772417.1">
    <property type="nucleotide sequence ID" value="NZ_PXYK01000010.1"/>
</dbReference>
<evidence type="ECO:0000313" key="3">
    <source>
        <dbReference type="Proteomes" id="UP000241229"/>
    </source>
</evidence>
<comment type="caution">
    <text evidence="2">The sequence shown here is derived from an EMBL/GenBank/DDBJ whole genome shotgun (WGS) entry which is preliminary data.</text>
</comment>
<reference evidence="2 3" key="1">
    <citation type="submission" date="2018-03" db="EMBL/GenBank/DDBJ databases">
        <title>The draft genome of Mesorhizobium sp. 6GN-30.</title>
        <authorList>
            <person name="Liu L."/>
            <person name="Li L."/>
            <person name="Wang T."/>
            <person name="Zhang X."/>
            <person name="Liang L."/>
        </authorList>
    </citation>
    <scope>NUCLEOTIDE SEQUENCE [LARGE SCALE GENOMIC DNA]</scope>
    <source>
        <strain evidence="2 3">6GN30</strain>
    </source>
</reference>
<dbReference type="GO" id="GO:0016787">
    <property type="term" value="F:hydrolase activity"/>
    <property type="evidence" value="ECO:0007669"/>
    <property type="project" value="UniProtKB-KW"/>
</dbReference>
<dbReference type="OrthoDB" id="4446218at2"/>
<dbReference type="InterPro" id="IPR005135">
    <property type="entry name" value="Endo/exonuclease/phosphatase"/>
</dbReference>
<keyword evidence="2" id="KW-0378">Hydrolase</keyword>
<dbReference type="InterPro" id="IPR036691">
    <property type="entry name" value="Endo/exonu/phosph_ase_sf"/>
</dbReference>
<evidence type="ECO:0000313" key="2">
    <source>
        <dbReference type="EMBL" id="PSJ60003.1"/>
    </source>
</evidence>
<dbReference type="Gene3D" id="3.60.10.10">
    <property type="entry name" value="Endonuclease/exonuclease/phosphatase"/>
    <property type="match status" value="1"/>
</dbReference>
<dbReference type="Proteomes" id="UP000241229">
    <property type="component" value="Unassembled WGS sequence"/>
</dbReference>
<evidence type="ECO:0000259" key="1">
    <source>
        <dbReference type="Pfam" id="PF03372"/>
    </source>
</evidence>
<name>A0A2P7SBY1_9HYPH</name>
<dbReference type="SUPFAM" id="SSF56219">
    <property type="entry name" value="DNase I-like"/>
    <property type="match status" value="1"/>
</dbReference>
<organism evidence="2 3">
    <name type="scientific">Kumtagia ephedrae</name>
    <dbReference type="NCBI Taxonomy" id="2116701"/>
    <lineage>
        <taxon>Bacteria</taxon>
        <taxon>Pseudomonadati</taxon>
        <taxon>Pseudomonadota</taxon>
        <taxon>Alphaproteobacteria</taxon>
        <taxon>Hyphomicrobiales</taxon>
        <taxon>Phyllobacteriaceae</taxon>
        <taxon>Kumtagia</taxon>
    </lineage>
</organism>
<dbReference type="AlphaFoldDB" id="A0A2P7SBY1"/>
<dbReference type="EMBL" id="PXYK01000010">
    <property type="protein sequence ID" value="PSJ60003.1"/>
    <property type="molecule type" value="Genomic_DNA"/>
</dbReference>
<gene>
    <name evidence="2" type="ORF">C7I84_11905</name>
</gene>
<proteinExistence type="predicted"/>